<protein>
    <recommendedName>
        <fullName evidence="4">DUF4352 domain-containing protein</fullName>
    </recommendedName>
</protein>
<sequence>MALVTAGLLAGCGGDDGGDGDQAEPEATEAAGLPEPTSPEEIREGVSAADCENPDVALTQAEWTEFCSPEGPVSEPHQWDNGIAAQVVSVTTEADPEYDNPYNDTHALVTVRFTNNGTAAFDWGGDPNVIMEGGPDGDLLYGANRYPASGYMYDGDNDLPLQLRPGTSADKIFSAYLPGAELGTLAFQVTPVWNGPMTPWTFTDVQTLLTDAPPPRPADECIGYGCSPEQDEAINEAEREANAGN</sequence>
<dbReference type="AlphaFoldDB" id="A0A1H0APF4"/>
<evidence type="ECO:0000313" key="2">
    <source>
        <dbReference type="EMBL" id="SDN35408.1"/>
    </source>
</evidence>
<evidence type="ECO:0000313" key="3">
    <source>
        <dbReference type="Proteomes" id="UP000198680"/>
    </source>
</evidence>
<dbReference type="RefSeq" id="WP_175479713.1">
    <property type="nucleotide sequence ID" value="NZ_FNHE01000017.1"/>
</dbReference>
<name>A0A1H0APF4_9ACTN</name>
<dbReference type="EMBL" id="FNHE01000017">
    <property type="protein sequence ID" value="SDN35408.1"/>
    <property type="molecule type" value="Genomic_DNA"/>
</dbReference>
<keyword evidence="3" id="KW-1185">Reference proteome</keyword>
<feature type="region of interest" description="Disordered" evidence="1">
    <location>
        <begin position="225"/>
        <end position="245"/>
    </location>
</feature>
<evidence type="ECO:0008006" key="4">
    <source>
        <dbReference type="Google" id="ProtNLM"/>
    </source>
</evidence>
<organism evidence="2 3">
    <name type="scientific">Geodermatophilus siccatus</name>
    <dbReference type="NCBI Taxonomy" id="1137991"/>
    <lineage>
        <taxon>Bacteria</taxon>
        <taxon>Bacillati</taxon>
        <taxon>Actinomycetota</taxon>
        <taxon>Actinomycetes</taxon>
        <taxon>Geodermatophilales</taxon>
        <taxon>Geodermatophilaceae</taxon>
        <taxon>Geodermatophilus</taxon>
    </lineage>
</organism>
<gene>
    <name evidence="2" type="ORF">SAMN05660642_04647</name>
</gene>
<reference evidence="3" key="1">
    <citation type="submission" date="2016-10" db="EMBL/GenBank/DDBJ databases">
        <authorList>
            <person name="Varghese N."/>
            <person name="Submissions S."/>
        </authorList>
    </citation>
    <scope>NUCLEOTIDE SEQUENCE [LARGE SCALE GENOMIC DNA]</scope>
    <source>
        <strain evidence="3">DSM 45419</strain>
    </source>
</reference>
<accession>A0A1H0APF4</accession>
<feature type="region of interest" description="Disordered" evidence="1">
    <location>
        <begin position="1"/>
        <end position="43"/>
    </location>
</feature>
<feature type="compositionally biased region" description="Acidic residues" evidence="1">
    <location>
        <begin position="16"/>
        <end position="27"/>
    </location>
</feature>
<feature type="compositionally biased region" description="Basic and acidic residues" evidence="1">
    <location>
        <begin position="236"/>
        <end position="245"/>
    </location>
</feature>
<dbReference type="Proteomes" id="UP000198680">
    <property type="component" value="Unassembled WGS sequence"/>
</dbReference>
<evidence type="ECO:0000256" key="1">
    <source>
        <dbReference type="SAM" id="MobiDB-lite"/>
    </source>
</evidence>
<proteinExistence type="predicted"/>